<evidence type="ECO:0000256" key="1">
    <source>
        <dbReference type="SAM" id="MobiDB-lite"/>
    </source>
</evidence>
<dbReference type="Pfam" id="PF26360">
    <property type="entry name" value="MIB_M1"/>
    <property type="match status" value="1"/>
</dbReference>
<organism evidence="5 6">
    <name type="scientific">Mycoplasmopsis felis</name>
    <dbReference type="NCBI Taxonomy" id="33923"/>
    <lineage>
        <taxon>Bacteria</taxon>
        <taxon>Bacillati</taxon>
        <taxon>Mycoplasmatota</taxon>
        <taxon>Mycoplasmoidales</taxon>
        <taxon>Metamycoplasmataceae</taxon>
        <taxon>Mycoplasmopsis</taxon>
    </lineage>
</organism>
<feature type="chain" id="PRO_5032782774" description="Immunoglobulin-blocking virulence protein" evidence="2">
    <location>
        <begin position="21"/>
        <end position="561"/>
    </location>
</feature>
<dbReference type="NCBIfam" id="TIGR04524">
    <property type="entry name" value="mycoplas_M_dom"/>
    <property type="match status" value="1"/>
</dbReference>
<evidence type="ECO:0000256" key="2">
    <source>
        <dbReference type="SAM" id="SignalP"/>
    </source>
</evidence>
<name>A0A809SK53_9BACT</name>
<dbReference type="Proteomes" id="UP000464317">
    <property type="component" value="Chromosome"/>
</dbReference>
<dbReference type="InterPro" id="IPR030941">
    <property type="entry name" value="Predic_Ig_block"/>
</dbReference>
<dbReference type="KEGG" id="mfel:JPM2_3290"/>
<evidence type="ECO:0000313" key="6">
    <source>
        <dbReference type="Proteomes" id="UP000464317"/>
    </source>
</evidence>
<evidence type="ECO:0000259" key="3">
    <source>
        <dbReference type="Pfam" id="PF26360"/>
    </source>
</evidence>
<dbReference type="Pfam" id="PF26361">
    <property type="entry name" value="MIB_arm"/>
    <property type="match status" value="1"/>
</dbReference>
<feature type="compositionally biased region" description="Pro residues" evidence="1">
    <location>
        <begin position="131"/>
        <end position="146"/>
    </location>
</feature>
<gene>
    <name evidence="5" type="ORF">JPM2_3290</name>
</gene>
<dbReference type="InterPro" id="IPR058861">
    <property type="entry name" value="MIB_arm"/>
</dbReference>
<evidence type="ECO:0000259" key="4">
    <source>
        <dbReference type="Pfam" id="PF26361"/>
    </source>
</evidence>
<keyword evidence="2" id="KW-0732">Signal</keyword>
<proteinExistence type="predicted"/>
<dbReference type="RefSeq" id="WP_161553110.1">
    <property type="nucleotide sequence ID" value="NZ_AP022325.1"/>
</dbReference>
<dbReference type="InterPro" id="IPR030942">
    <property type="entry name" value="Mycoplas_M_dom"/>
</dbReference>
<feature type="signal peptide" evidence="2">
    <location>
        <begin position="1"/>
        <end position="20"/>
    </location>
</feature>
<sequence>MLKKRKSKIFLLMSSSVIIASSSIGTLLYNVDFNKNEHSFIYDDKAEALLNKSNNLSFDNSLISNKDQNLKEKTNEIVEIIEKPEKPTEQPIVILSPPKEKPQIKIPKPAPSPIPKVIETQSQPIVQEPPKTIPPVSTPEPNPKPKPSGSETLVEIAGVYVKAKVNKKIPPRIISNYDKENGLANREPYINNFVGEIISVEVTDELREANKRQALTGIQRNVGIFINTFIEDKEFYDQNGYKSITRKNYWGSIWDRFGRLIEVIMKNKNDPFYLNFLKKEAAEVYPTKDFNNDIDEEKAWLVIHLDTSKFNTLNPESENYLKTGYSINQDNVYINEKGEIGSYSHGLPAEFNGVLSRMYRDNNEKRAFTYDSAEWRFSGAIQEGKYPGWTKTDISQSPEFSKYNVSNVTGIKIFSMQRDTPIEGKRNQGYVVEIDTSKNDAYTKTKQLIEELKADNKEITSYRFFNMGKNDSSQKFRDILSALPERLPQLELFFDASATNTSSLIALEDKYIDELSLYTLGNSLLDSWSLNPWAIKRTAWVNSIDITLVLILKRTQILQLD</sequence>
<evidence type="ECO:0008006" key="7">
    <source>
        <dbReference type="Google" id="ProtNLM"/>
    </source>
</evidence>
<dbReference type="EMBL" id="AP022325">
    <property type="protein sequence ID" value="BBU47636.1"/>
    <property type="molecule type" value="Genomic_DNA"/>
</dbReference>
<evidence type="ECO:0000313" key="5">
    <source>
        <dbReference type="EMBL" id="BBU47636.1"/>
    </source>
</evidence>
<feature type="region of interest" description="Disordered" evidence="1">
    <location>
        <begin position="121"/>
        <end position="150"/>
    </location>
</feature>
<protein>
    <recommendedName>
        <fullName evidence="7">Immunoglobulin-blocking virulence protein</fullName>
    </recommendedName>
</protein>
<feature type="domain" description="IgG-blocking virulence" evidence="3">
    <location>
        <begin position="354"/>
        <end position="546"/>
    </location>
</feature>
<dbReference type="AlphaFoldDB" id="A0A809SK53"/>
<feature type="domain" description="Mycoplasma immunoglobulin binding protein arm" evidence="4">
    <location>
        <begin position="203"/>
        <end position="347"/>
    </location>
</feature>
<dbReference type="NCBIfam" id="TIGR04526">
    <property type="entry name" value="predic_Ig_block"/>
    <property type="match status" value="1"/>
</dbReference>
<accession>A0A809SK53</accession>
<keyword evidence="6" id="KW-1185">Reference proteome</keyword>
<reference evidence="5 6" key="1">
    <citation type="submission" date="2020-01" db="EMBL/GenBank/DDBJ databases">
        <title>Complete genome sequence of Mycoplasma felis strain Myco-2.</title>
        <authorList>
            <person name="Kinoshita Y."/>
            <person name="Niwa H."/>
            <person name="Uchida-Fujii E."/>
            <person name="Nukada T."/>
        </authorList>
    </citation>
    <scope>NUCLEOTIDE SEQUENCE [LARGE SCALE GENOMIC DNA]</scope>
    <source>
        <strain evidence="5 6">Myco-2</strain>
    </source>
</reference>